<evidence type="ECO:0000256" key="6">
    <source>
        <dbReference type="ARBA" id="ARBA00023242"/>
    </source>
</evidence>
<dbReference type="GO" id="GO:0000977">
    <property type="term" value="F:RNA polymerase II transcription regulatory region sequence-specific DNA binding"/>
    <property type="evidence" value="ECO:0007669"/>
    <property type="project" value="TreeGrafter"/>
</dbReference>
<dbReference type="PANTHER" id="PTHR23349">
    <property type="entry name" value="BASIC HELIX-LOOP-HELIX TRANSCRIPTION FACTOR, TWIST"/>
    <property type="match status" value="1"/>
</dbReference>
<sequence>MKSEYAEFFEISNPLANTLSINKKEQNHIWNERNSAYMTDSENQIGSDKITCSPNVGSSNKRRRKSAQSYEELQNQRFLANVRERQRTQSLNRAFSELRRIIPTLPSDKLSKIQTLKLAASYIDFLSQILHPSANNTLTSICQSNPGFNNCEYNSYNNIPFSNDLYAIANHQTTSKVNNPQILKFLTNNANVDNTLMSSHNKNVLLHSLDQNLYGNTSTPHSSDVSNNAHETLSYAFSVWRMEGAWASPS</sequence>
<feature type="domain" description="BHLH" evidence="8">
    <location>
        <begin position="75"/>
        <end position="126"/>
    </location>
</feature>
<keyword evidence="5" id="KW-0804">Transcription</keyword>
<dbReference type="Pfam" id="PF00010">
    <property type="entry name" value="HLH"/>
    <property type="match status" value="1"/>
</dbReference>
<proteinExistence type="evidence at transcript level"/>
<gene>
    <name evidence="9" type="primary">twi</name>
</gene>
<dbReference type="PROSITE" id="PS50888">
    <property type="entry name" value="BHLH"/>
    <property type="match status" value="1"/>
</dbReference>
<name>D3J1K5_SCHPL</name>
<evidence type="ECO:0000256" key="7">
    <source>
        <dbReference type="SAM" id="MobiDB-lite"/>
    </source>
</evidence>
<dbReference type="EMBL" id="GQ475296">
    <property type="protein sequence ID" value="ADC32288.1"/>
    <property type="molecule type" value="mRNA"/>
</dbReference>
<dbReference type="SUPFAM" id="SSF47459">
    <property type="entry name" value="HLH, helix-loop-helix DNA-binding domain"/>
    <property type="match status" value="1"/>
</dbReference>
<dbReference type="InterPro" id="IPR036638">
    <property type="entry name" value="HLH_DNA-bd_sf"/>
</dbReference>
<dbReference type="AlphaFoldDB" id="D3J1K5"/>
<protein>
    <submittedName>
        <fullName evidence="9">Twist</fullName>
    </submittedName>
</protein>
<feature type="compositionally biased region" description="Polar residues" evidence="7">
    <location>
        <begin position="48"/>
        <end position="59"/>
    </location>
</feature>
<evidence type="ECO:0000313" key="9">
    <source>
        <dbReference type="EMBL" id="ADC32288.1"/>
    </source>
</evidence>
<reference evidence="9" key="1">
    <citation type="journal article" date="2010" name="Dev. Biol.">
        <title>Germ layer specification and axial patterning in the embryonic development of the freshwater planarian Schmidtea polychroa.</title>
        <authorList>
            <person name="Martin-Duran J.M."/>
            <person name="Amaya E."/>
            <person name="Romero R."/>
        </authorList>
    </citation>
    <scope>NUCLEOTIDE SEQUENCE</scope>
</reference>
<dbReference type="SMART" id="SM00353">
    <property type="entry name" value="HLH"/>
    <property type="match status" value="1"/>
</dbReference>
<dbReference type="Gene3D" id="4.10.280.10">
    <property type="entry name" value="Helix-loop-helix DNA-binding domain"/>
    <property type="match status" value="1"/>
</dbReference>
<dbReference type="InterPro" id="IPR050283">
    <property type="entry name" value="E-box_TF_Regulators"/>
</dbReference>
<keyword evidence="1" id="KW-0217">Developmental protein</keyword>
<accession>D3J1K5</accession>
<evidence type="ECO:0000256" key="1">
    <source>
        <dbReference type="ARBA" id="ARBA00022473"/>
    </source>
</evidence>
<dbReference type="GO" id="GO:0000981">
    <property type="term" value="F:DNA-binding transcription factor activity, RNA polymerase II-specific"/>
    <property type="evidence" value="ECO:0007669"/>
    <property type="project" value="TreeGrafter"/>
</dbReference>
<evidence type="ECO:0000256" key="2">
    <source>
        <dbReference type="ARBA" id="ARBA00022782"/>
    </source>
</evidence>
<feature type="region of interest" description="Disordered" evidence="7">
    <location>
        <begin position="48"/>
        <end position="70"/>
    </location>
</feature>
<dbReference type="FunFam" id="4.10.280.10:FF:000030">
    <property type="entry name" value="Twist transcription factor"/>
    <property type="match status" value="1"/>
</dbReference>
<keyword evidence="6" id="KW-0539">Nucleus</keyword>
<evidence type="ECO:0000256" key="5">
    <source>
        <dbReference type="ARBA" id="ARBA00023163"/>
    </source>
</evidence>
<evidence type="ECO:0000259" key="8">
    <source>
        <dbReference type="PROSITE" id="PS50888"/>
    </source>
</evidence>
<keyword evidence="2" id="KW-0221">Differentiation</keyword>
<evidence type="ECO:0000256" key="4">
    <source>
        <dbReference type="ARBA" id="ARBA00023125"/>
    </source>
</evidence>
<keyword evidence="4" id="KW-0238">DNA-binding</keyword>
<evidence type="ECO:0000256" key="3">
    <source>
        <dbReference type="ARBA" id="ARBA00023015"/>
    </source>
</evidence>
<dbReference type="GO" id="GO:0030154">
    <property type="term" value="P:cell differentiation"/>
    <property type="evidence" value="ECO:0007669"/>
    <property type="project" value="UniProtKB-KW"/>
</dbReference>
<dbReference type="GO" id="GO:0046983">
    <property type="term" value="F:protein dimerization activity"/>
    <property type="evidence" value="ECO:0007669"/>
    <property type="project" value="InterPro"/>
</dbReference>
<keyword evidence="3" id="KW-0805">Transcription regulation</keyword>
<organism evidence="9">
    <name type="scientific">Schmidtea polychroa</name>
    <name type="common">Freshwater planarian flatworm</name>
    <name type="synonym">Dugesia polychroa</name>
    <dbReference type="NCBI Taxonomy" id="50054"/>
    <lineage>
        <taxon>Eukaryota</taxon>
        <taxon>Metazoa</taxon>
        <taxon>Spiralia</taxon>
        <taxon>Lophotrochozoa</taxon>
        <taxon>Platyhelminthes</taxon>
        <taxon>Rhabditophora</taxon>
        <taxon>Seriata</taxon>
        <taxon>Tricladida</taxon>
        <taxon>Continenticola</taxon>
        <taxon>Geoplanoidea</taxon>
        <taxon>Dugesiidae</taxon>
        <taxon>Schmidtea</taxon>
    </lineage>
</organism>
<dbReference type="InterPro" id="IPR011598">
    <property type="entry name" value="bHLH_dom"/>
</dbReference>
<dbReference type="PANTHER" id="PTHR23349:SF50">
    <property type="entry name" value="PROTEIN TWIST"/>
    <property type="match status" value="1"/>
</dbReference>